<dbReference type="AlphaFoldDB" id="A0AAN9QXQ3"/>
<gene>
    <name evidence="2" type="ORF">VNO77_10199</name>
</gene>
<dbReference type="GO" id="GO:0032784">
    <property type="term" value="P:regulation of DNA-templated transcription elongation"/>
    <property type="evidence" value="ECO:0007669"/>
    <property type="project" value="InterPro"/>
</dbReference>
<evidence type="ECO:0000313" key="3">
    <source>
        <dbReference type="Proteomes" id="UP001367508"/>
    </source>
</evidence>
<proteinExistence type="predicted"/>
<reference evidence="2 3" key="1">
    <citation type="submission" date="2024-01" db="EMBL/GenBank/DDBJ databases">
        <title>The genomes of 5 underutilized Papilionoideae crops provide insights into root nodulation and disease resistanc.</title>
        <authorList>
            <person name="Jiang F."/>
        </authorList>
    </citation>
    <scope>NUCLEOTIDE SEQUENCE [LARGE SCALE GENOMIC DNA]</scope>
    <source>
        <strain evidence="2">LVBAO_FW01</strain>
        <tissue evidence="2">Leaves</tissue>
    </source>
</reference>
<dbReference type="GO" id="GO:0032044">
    <property type="term" value="C:DSIF complex"/>
    <property type="evidence" value="ECO:0007669"/>
    <property type="project" value="TreeGrafter"/>
</dbReference>
<dbReference type="InterPro" id="IPR041977">
    <property type="entry name" value="KOW_Spt5_4"/>
</dbReference>
<dbReference type="PANTHER" id="PTHR11125:SF7">
    <property type="entry name" value="TRANSCRIPTION ELONGATION FACTOR SPT5"/>
    <property type="match status" value="1"/>
</dbReference>
<dbReference type="GO" id="GO:0006357">
    <property type="term" value="P:regulation of transcription by RNA polymerase II"/>
    <property type="evidence" value="ECO:0007669"/>
    <property type="project" value="InterPro"/>
</dbReference>
<organism evidence="2 3">
    <name type="scientific">Canavalia gladiata</name>
    <name type="common">Sword bean</name>
    <name type="synonym">Dolichos gladiatus</name>
    <dbReference type="NCBI Taxonomy" id="3824"/>
    <lineage>
        <taxon>Eukaryota</taxon>
        <taxon>Viridiplantae</taxon>
        <taxon>Streptophyta</taxon>
        <taxon>Embryophyta</taxon>
        <taxon>Tracheophyta</taxon>
        <taxon>Spermatophyta</taxon>
        <taxon>Magnoliopsida</taxon>
        <taxon>eudicotyledons</taxon>
        <taxon>Gunneridae</taxon>
        <taxon>Pentapetalae</taxon>
        <taxon>rosids</taxon>
        <taxon>fabids</taxon>
        <taxon>Fabales</taxon>
        <taxon>Fabaceae</taxon>
        <taxon>Papilionoideae</taxon>
        <taxon>50 kb inversion clade</taxon>
        <taxon>NPAAA clade</taxon>
        <taxon>indigoferoid/millettioid clade</taxon>
        <taxon>Phaseoleae</taxon>
        <taxon>Canavalia</taxon>
    </lineage>
</organism>
<protein>
    <recommendedName>
        <fullName evidence="1">Spt5 KOW domain-containing protein</fullName>
    </recommendedName>
</protein>
<dbReference type="EMBL" id="JAYMYQ010000002">
    <property type="protein sequence ID" value="KAK7351051.1"/>
    <property type="molecule type" value="Genomic_DNA"/>
</dbReference>
<dbReference type="GO" id="GO:0006368">
    <property type="term" value="P:transcription elongation by RNA polymerase II"/>
    <property type="evidence" value="ECO:0007669"/>
    <property type="project" value="TreeGrafter"/>
</dbReference>
<dbReference type="CDD" id="cd06084">
    <property type="entry name" value="KOW_Spt5_4"/>
    <property type="match status" value="1"/>
</dbReference>
<comment type="caution">
    <text evidence="2">The sequence shown here is derived from an EMBL/GenBank/DDBJ whole genome shotgun (WGS) entry which is preliminary data.</text>
</comment>
<evidence type="ECO:0000313" key="2">
    <source>
        <dbReference type="EMBL" id="KAK7351051.1"/>
    </source>
</evidence>
<dbReference type="PANTHER" id="PTHR11125">
    <property type="entry name" value="SUPPRESSOR OF TY 5"/>
    <property type="match status" value="1"/>
</dbReference>
<dbReference type="GO" id="GO:0003729">
    <property type="term" value="F:mRNA binding"/>
    <property type="evidence" value="ECO:0007669"/>
    <property type="project" value="TreeGrafter"/>
</dbReference>
<keyword evidence="3" id="KW-1185">Reference proteome</keyword>
<dbReference type="InterPro" id="IPR039659">
    <property type="entry name" value="SPT5"/>
</dbReference>
<sequence>MSRLFLVLKRGLLNLISDTTKEHIRVFADDVVESSEVTTGVTRIGDYELHDLVLLDEAFQVLKGVPDRPEVVLVRLGEIKCKIEKKISVQDRFKNTVSSKDVVRILEGPCKGKQGPVEHIYRGIFFIFDRHHLEHAGFICAKANHV</sequence>
<dbReference type="Proteomes" id="UP001367508">
    <property type="component" value="Unassembled WGS sequence"/>
</dbReference>
<feature type="domain" description="Spt5 KOW" evidence="1">
    <location>
        <begin position="90"/>
        <end position="143"/>
    </location>
</feature>
<dbReference type="Pfam" id="PF23291">
    <property type="entry name" value="KOW4_SPT5"/>
    <property type="match status" value="1"/>
</dbReference>
<evidence type="ECO:0000259" key="1">
    <source>
        <dbReference type="Pfam" id="PF23291"/>
    </source>
</evidence>
<name>A0AAN9QXQ3_CANGL</name>
<accession>A0AAN9QXQ3</accession>